<dbReference type="OrthoDB" id="122670at2"/>
<keyword evidence="2" id="KW-1185">Reference proteome</keyword>
<dbReference type="Pfam" id="PF13711">
    <property type="entry name" value="DUF4160"/>
    <property type="match status" value="1"/>
</dbReference>
<reference evidence="1 2" key="1">
    <citation type="submission" date="2016-10" db="EMBL/GenBank/DDBJ databases">
        <authorList>
            <person name="de Groot N.N."/>
        </authorList>
    </citation>
    <scope>NUCLEOTIDE SEQUENCE [LARGE SCALE GENOMIC DNA]</scope>
    <source>
        <strain evidence="1 2">ATCC 700224</strain>
    </source>
</reference>
<gene>
    <name evidence="1" type="ORF">SAMN05421720_111108</name>
</gene>
<proteinExistence type="predicted"/>
<dbReference type="Proteomes" id="UP000199412">
    <property type="component" value="Unassembled WGS sequence"/>
</dbReference>
<dbReference type="AlphaFoldDB" id="A0A1G7FKY7"/>
<evidence type="ECO:0000313" key="1">
    <source>
        <dbReference type="EMBL" id="SDE76295.1"/>
    </source>
</evidence>
<organism evidence="1 2">
    <name type="scientific">Rhodospira trueperi</name>
    <dbReference type="NCBI Taxonomy" id="69960"/>
    <lineage>
        <taxon>Bacteria</taxon>
        <taxon>Pseudomonadati</taxon>
        <taxon>Pseudomonadota</taxon>
        <taxon>Alphaproteobacteria</taxon>
        <taxon>Rhodospirillales</taxon>
        <taxon>Rhodospirillaceae</taxon>
        <taxon>Rhodospira</taxon>
    </lineage>
</organism>
<protein>
    <recommendedName>
        <fullName evidence="3">DUF4160 domain-containing protein</fullName>
    </recommendedName>
</protein>
<accession>A0A1G7FKY7</accession>
<sequence>MPVVLRLEGARFFFYSNEGRPPEPPHIHVRRAGAEAKFWLGPPVQLAQNDGFEAATLRRLTKVVEAHRQELEAAWHEYFA</sequence>
<dbReference type="EMBL" id="FNAP01000011">
    <property type="protein sequence ID" value="SDE76295.1"/>
    <property type="molecule type" value="Genomic_DNA"/>
</dbReference>
<evidence type="ECO:0000313" key="2">
    <source>
        <dbReference type="Proteomes" id="UP000199412"/>
    </source>
</evidence>
<dbReference type="InterPro" id="IPR025427">
    <property type="entry name" value="DUF4160"/>
</dbReference>
<dbReference type="STRING" id="69960.SAMN05421720_111108"/>
<dbReference type="RefSeq" id="WP_092787399.1">
    <property type="nucleotide sequence ID" value="NZ_FNAP01000011.1"/>
</dbReference>
<evidence type="ECO:0008006" key="3">
    <source>
        <dbReference type="Google" id="ProtNLM"/>
    </source>
</evidence>
<name>A0A1G7FKY7_9PROT</name>